<keyword evidence="2" id="KW-1185">Reference proteome</keyword>
<dbReference type="AlphaFoldDB" id="A0A699YTD2"/>
<accession>A0A699YTD2</accession>
<dbReference type="PANTHER" id="PTHR31691">
    <property type="entry name" value="ROTATIN"/>
    <property type="match status" value="1"/>
</dbReference>
<sequence>MLGSLDLTTSCLLLLRNLCFSPDAKTHLLAHPRLLPCLVAHAETPREAPRPAALATAAIWTLIYQGEKVCTLLH</sequence>
<dbReference type="GO" id="GO:0036064">
    <property type="term" value="C:ciliary basal body"/>
    <property type="evidence" value="ECO:0007669"/>
    <property type="project" value="InterPro"/>
</dbReference>
<evidence type="ECO:0000313" key="2">
    <source>
        <dbReference type="Proteomes" id="UP000485058"/>
    </source>
</evidence>
<dbReference type="InterPro" id="IPR030791">
    <property type="entry name" value="Rotatin"/>
</dbReference>
<dbReference type="EMBL" id="BLLF01000508">
    <property type="protein sequence ID" value="GFH12485.1"/>
    <property type="molecule type" value="Genomic_DNA"/>
</dbReference>
<name>A0A699YTD2_HAELA</name>
<organism evidence="1 2">
    <name type="scientific">Haematococcus lacustris</name>
    <name type="common">Green alga</name>
    <name type="synonym">Haematococcus pluvialis</name>
    <dbReference type="NCBI Taxonomy" id="44745"/>
    <lineage>
        <taxon>Eukaryota</taxon>
        <taxon>Viridiplantae</taxon>
        <taxon>Chlorophyta</taxon>
        <taxon>core chlorophytes</taxon>
        <taxon>Chlorophyceae</taxon>
        <taxon>CS clade</taxon>
        <taxon>Chlamydomonadales</taxon>
        <taxon>Haematococcaceae</taxon>
        <taxon>Haematococcus</taxon>
    </lineage>
</organism>
<dbReference type="GO" id="GO:0044782">
    <property type="term" value="P:cilium organization"/>
    <property type="evidence" value="ECO:0007669"/>
    <property type="project" value="InterPro"/>
</dbReference>
<gene>
    <name evidence="1" type="ORF">HaLaN_08188</name>
</gene>
<comment type="caution">
    <text evidence="1">The sequence shown here is derived from an EMBL/GenBank/DDBJ whole genome shotgun (WGS) entry which is preliminary data.</text>
</comment>
<dbReference type="Proteomes" id="UP000485058">
    <property type="component" value="Unassembled WGS sequence"/>
</dbReference>
<protein>
    <submittedName>
        <fullName evidence="1">RTTN_N domain-containing protein</fullName>
    </submittedName>
</protein>
<proteinExistence type="predicted"/>
<reference evidence="1 2" key="1">
    <citation type="submission" date="2020-02" db="EMBL/GenBank/DDBJ databases">
        <title>Draft genome sequence of Haematococcus lacustris strain NIES-144.</title>
        <authorList>
            <person name="Morimoto D."/>
            <person name="Nakagawa S."/>
            <person name="Yoshida T."/>
            <person name="Sawayama S."/>
        </authorList>
    </citation>
    <scope>NUCLEOTIDE SEQUENCE [LARGE SCALE GENOMIC DNA]</scope>
    <source>
        <strain evidence="1 2">NIES-144</strain>
    </source>
</reference>
<dbReference type="PANTHER" id="PTHR31691:SF1">
    <property type="entry name" value="ROTATIN"/>
    <property type="match status" value="1"/>
</dbReference>
<evidence type="ECO:0000313" key="1">
    <source>
        <dbReference type="EMBL" id="GFH12485.1"/>
    </source>
</evidence>